<evidence type="ECO:0000313" key="2">
    <source>
        <dbReference type="Proteomes" id="UP001607303"/>
    </source>
</evidence>
<protein>
    <submittedName>
        <fullName evidence="1">Uncharacterized protein</fullName>
    </submittedName>
</protein>
<dbReference type="EMBL" id="JAYRBN010000056">
    <property type="protein sequence ID" value="KAL2742982.1"/>
    <property type="molecule type" value="Genomic_DNA"/>
</dbReference>
<proteinExistence type="predicted"/>
<dbReference type="Proteomes" id="UP001607303">
    <property type="component" value="Unassembled WGS sequence"/>
</dbReference>
<keyword evidence="2" id="KW-1185">Reference proteome</keyword>
<comment type="caution">
    <text evidence="1">The sequence shown here is derived from an EMBL/GenBank/DDBJ whole genome shotgun (WGS) entry which is preliminary data.</text>
</comment>
<dbReference type="AlphaFoldDB" id="A0ABD2CD52"/>
<evidence type="ECO:0000313" key="1">
    <source>
        <dbReference type="EMBL" id="KAL2742982.1"/>
    </source>
</evidence>
<name>A0ABD2CD52_VESMC</name>
<reference evidence="1 2" key="1">
    <citation type="journal article" date="2024" name="Ann. Entomol. Soc. Am.">
        <title>Genomic analyses of the southern and eastern yellowjacket wasps (Hymenoptera: Vespidae) reveal evolutionary signatures of social life.</title>
        <authorList>
            <person name="Catto M.A."/>
            <person name="Caine P.B."/>
            <person name="Orr S.E."/>
            <person name="Hunt B.G."/>
            <person name="Goodisman M.A.D."/>
        </authorList>
    </citation>
    <scope>NUCLEOTIDE SEQUENCE [LARGE SCALE GENOMIC DNA]</scope>
    <source>
        <strain evidence="1">232</strain>
        <tissue evidence="1">Head and thorax</tissue>
    </source>
</reference>
<gene>
    <name evidence="1" type="ORF">V1477_008471</name>
</gene>
<feature type="non-terminal residue" evidence="1">
    <location>
        <position position="1"/>
    </location>
</feature>
<sequence>IYIYIYRCVCIYISDCAATRTIFIQRRFDVGITSKKIKIEEGRTTIHFYLQFIQEKVTYFGHT</sequence>
<accession>A0ABD2CD52</accession>
<organism evidence="1 2">
    <name type="scientific">Vespula maculifrons</name>
    <name type="common">Eastern yellow jacket</name>
    <name type="synonym">Wasp</name>
    <dbReference type="NCBI Taxonomy" id="7453"/>
    <lineage>
        <taxon>Eukaryota</taxon>
        <taxon>Metazoa</taxon>
        <taxon>Ecdysozoa</taxon>
        <taxon>Arthropoda</taxon>
        <taxon>Hexapoda</taxon>
        <taxon>Insecta</taxon>
        <taxon>Pterygota</taxon>
        <taxon>Neoptera</taxon>
        <taxon>Endopterygota</taxon>
        <taxon>Hymenoptera</taxon>
        <taxon>Apocrita</taxon>
        <taxon>Aculeata</taxon>
        <taxon>Vespoidea</taxon>
        <taxon>Vespidae</taxon>
        <taxon>Vespinae</taxon>
        <taxon>Vespula</taxon>
    </lineage>
</organism>